<name>A0A117ECA6_STRSC</name>
<evidence type="ECO:0000313" key="4">
    <source>
        <dbReference type="EMBL" id="GAQ60678.1"/>
    </source>
</evidence>
<sequence length="299" mass="32902">MSTIKGDRPPPAARRSRTVLVSFLGAVVRKMGNWMPIAGTVELLTDLGLDAPSVRTAVFRLKKRGWLVSESRAGMRGYTLTPTALEALVAGDEVIWHARQPADLGDGWCFVNFSVPESARALRHRLTAHLTSLGFGNIGSAVWIAPARMLPAAQRAITELDLTAQCAVFVGDYVAGQDLTAMVRGGWDLDGIDRRYREFIDQYEGEADRLGEAAVIDGDHAFVTYLAVVDHWRKLPFRDPGLPREVLAEDWSGPEAVRLFERMVTLLEGRALAHAAAYWPAQPRTAGRTDDPRALQRSS</sequence>
<dbReference type="GO" id="GO:0006351">
    <property type="term" value="P:DNA-templated transcription"/>
    <property type="evidence" value="ECO:0007669"/>
    <property type="project" value="InterPro"/>
</dbReference>
<evidence type="ECO:0000259" key="2">
    <source>
        <dbReference type="Pfam" id="PF08223"/>
    </source>
</evidence>
<evidence type="ECO:0000259" key="1">
    <source>
        <dbReference type="Pfam" id="PF07848"/>
    </source>
</evidence>
<dbReference type="Pfam" id="PF07848">
    <property type="entry name" value="PaaX"/>
    <property type="match status" value="1"/>
</dbReference>
<reference evidence="4 5" key="2">
    <citation type="journal article" date="2016" name="Genome Announc.">
        <title>Draft Genome Sequences of Streptomyces scabiei S58, Streptomyces turgidiscabies T45, and Streptomyces acidiscabies a10, the Pathogens of Potato Common Scab, Isolated in Japan.</title>
        <authorList>
            <person name="Tomihama T."/>
            <person name="Nishi Y."/>
            <person name="Sakai M."/>
            <person name="Ikenaga M."/>
            <person name="Okubo T."/>
            <person name="Ikeda S."/>
        </authorList>
    </citation>
    <scope>NUCLEOTIDE SEQUENCE [LARGE SCALE GENOMIC DNA]</scope>
    <source>
        <strain evidence="4 5">S58</strain>
    </source>
</reference>
<dbReference type="Gene3D" id="1.10.10.10">
    <property type="entry name" value="Winged helix-like DNA-binding domain superfamily/Winged helix DNA-binding domain"/>
    <property type="match status" value="1"/>
</dbReference>
<dbReference type="Pfam" id="PF08223">
    <property type="entry name" value="PaaX_C"/>
    <property type="match status" value="1"/>
</dbReference>
<dbReference type="PANTHER" id="PTHR30319:SF1">
    <property type="entry name" value="TRANSCRIPTIONAL REPRESSOR PAAX"/>
    <property type="match status" value="1"/>
</dbReference>
<feature type="domain" description="Transcriptional repressor PaaX-like C-terminal" evidence="2">
    <location>
        <begin position="187"/>
        <end position="276"/>
    </location>
</feature>
<reference evidence="5" key="3">
    <citation type="submission" date="2016-02" db="EMBL/GenBank/DDBJ databases">
        <title>Draft genome of pathogenic Streptomyces sp. in Japan.</title>
        <authorList>
            <person name="Tomihama T."/>
            <person name="Ikenaga M."/>
            <person name="Sakai M."/>
            <person name="Okubo T."/>
            <person name="Ikeda S."/>
        </authorList>
    </citation>
    <scope>NUCLEOTIDE SEQUENCE [LARGE SCALE GENOMIC DNA]</scope>
    <source>
        <strain evidence="5">S58</strain>
    </source>
</reference>
<proteinExistence type="predicted"/>
<protein>
    <submittedName>
        <fullName evidence="4">Transcriptional repressor PaaX</fullName>
    </submittedName>
</protein>
<feature type="domain" description="Transcriptional repressor PaaX-like central Cas2-like" evidence="3">
    <location>
        <begin position="105"/>
        <end position="182"/>
    </location>
</feature>
<accession>A0A117ECA6</accession>
<dbReference type="InterPro" id="IPR013225">
    <property type="entry name" value="PaaX_C"/>
</dbReference>
<dbReference type="Gene3D" id="3.30.70.2650">
    <property type="match status" value="1"/>
</dbReference>
<dbReference type="Proteomes" id="UP000067448">
    <property type="component" value="Unassembled WGS sequence"/>
</dbReference>
<dbReference type="PIRSF" id="PIRSF020623">
    <property type="entry name" value="PaaX"/>
    <property type="match status" value="1"/>
</dbReference>
<gene>
    <name evidence="4" type="primary">paaX_1</name>
    <name evidence="4" type="ORF">SsS58_01020</name>
</gene>
<evidence type="ECO:0000313" key="5">
    <source>
        <dbReference type="Proteomes" id="UP000067448"/>
    </source>
</evidence>
<evidence type="ECO:0000259" key="3">
    <source>
        <dbReference type="Pfam" id="PF20803"/>
    </source>
</evidence>
<dbReference type="PANTHER" id="PTHR30319">
    <property type="entry name" value="PHENYLACETIC ACID REGULATOR-RELATED TRANSCRIPTIONAL REPRESSOR"/>
    <property type="match status" value="1"/>
</dbReference>
<dbReference type="InterPro" id="IPR012906">
    <property type="entry name" value="PaaX-like_N"/>
</dbReference>
<dbReference type="RefSeq" id="WP_234385522.1">
    <property type="nucleotide sequence ID" value="NZ_BCMM01000003.1"/>
</dbReference>
<dbReference type="Pfam" id="PF20803">
    <property type="entry name" value="PaaX_M"/>
    <property type="match status" value="1"/>
</dbReference>
<dbReference type="AlphaFoldDB" id="A0A117ECA6"/>
<dbReference type="EMBL" id="BCMM01000003">
    <property type="protein sequence ID" value="GAQ60678.1"/>
    <property type="molecule type" value="Genomic_DNA"/>
</dbReference>
<dbReference type="InterPro" id="IPR011965">
    <property type="entry name" value="PaaX_trns_reg"/>
</dbReference>
<dbReference type="Gene3D" id="1.20.58.1460">
    <property type="match status" value="1"/>
</dbReference>
<organism evidence="4 5">
    <name type="scientific">Streptomyces scabiei</name>
    <dbReference type="NCBI Taxonomy" id="1930"/>
    <lineage>
        <taxon>Bacteria</taxon>
        <taxon>Bacillati</taxon>
        <taxon>Actinomycetota</taxon>
        <taxon>Actinomycetes</taxon>
        <taxon>Kitasatosporales</taxon>
        <taxon>Streptomycetaceae</taxon>
        <taxon>Streptomyces</taxon>
    </lineage>
</organism>
<feature type="domain" description="Transcriptional repressor PaaX-like N-terminal" evidence="1">
    <location>
        <begin position="16"/>
        <end position="81"/>
    </location>
</feature>
<dbReference type="InterPro" id="IPR036388">
    <property type="entry name" value="WH-like_DNA-bd_sf"/>
</dbReference>
<reference evidence="5" key="1">
    <citation type="submission" date="2015-11" db="EMBL/GenBank/DDBJ databases">
        <authorList>
            <consortium name="Cross-ministerial Strategic Innovation Promotion Program (SIP) consortium"/>
            <person name="Tomihama T."/>
            <person name="Ikenaga M."/>
            <person name="Sakai M."/>
            <person name="Okubo T."/>
            <person name="Ikeda S."/>
        </authorList>
    </citation>
    <scope>NUCLEOTIDE SEQUENCE [LARGE SCALE GENOMIC DNA]</scope>
    <source>
        <strain evidence="5">S58</strain>
    </source>
</reference>
<comment type="caution">
    <text evidence="4">The sequence shown here is derived from an EMBL/GenBank/DDBJ whole genome shotgun (WGS) entry which is preliminary data.</text>
</comment>
<dbReference type="InterPro" id="IPR048846">
    <property type="entry name" value="PaaX-like_central"/>
</dbReference>